<evidence type="ECO:0000313" key="1">
    <source>
        <dbReference type="EMBL" id="SOQ36431.1"/>
    </source>
</evidence>
<reference evidence="1" key="1">
    <citation type="submission" date="2016-07" db="EMBL/GenBank/DDBJ databases">
        <authorList>
            <person name="Bretaudeau A."/>
        </authorList>
    </citation>
    <scope>NUCLEOTIDE SEQUENCE</scope>
    <source>
        <strain evidence="1">Rice</strain>
        <tissue evidence="1">Whole body</tissue>
    </source>
</reference>
<accession>A0A2H1V6H4</accession>
<gene>
    <name evidence="1" type="ORF">SFRICE_018801</name>
</gene>
<name>A0A2H1V6H4_SPOFR</name>
<proteinExistence type="predicted"/>
<protein>
    <submittedName>
        <fullName evidence="1">SFRICE_018801</fullName>
    </submittedName>
</protein>
<sequence>MPEDLQKYPRAAHARAGPVKRLRAPKKQIGMSTVLPSYFGDEISTFGELNFSFWDISALLSNGQSILCCGSPLYNNIQRLNIFLCILLSRREGAGRDPSPPCTLQAVCQSICPI</sequence>
<organism evidence="1">
    <name type="scientific">Spodoptera frugiperda</name>
    <name type="common">Fall armyworm</name>
    <dbReference type="NCBI Taxonomy" id="7108"/>
    <lineage>
        <taxon>Eukaryota</taxon>
        <taxon>Metazoa</taxon>
        <taxon>Ecdysozoa</taxon>
        <taxon>Arthropoda</taxon>
        <taxon>Hexapoda</taxon>
        <taxon>Insecta</taxon>
        <taxon>Pterygota</taxon>
        <taxon>Neoptera</taxon>
        <taxon>Endopterygota</taxon>
        <taxon>Lepidoptera</taxon>
        <taxon>Glossata</taxon>
        <taxon>Ditrysia</taxon>
        <taxon>Noctuoidea</taxon>
        <taxon>Noctuidae</taxon>
        <taxon>Amphipyrinae</taxon>
        <taxon>Spodoptera</taxon>
    </lineage>
</organism>
<dbReference type="EMBL" id="ODYU01000926">
    <property type="protein sequence ID" value="SOQ36431.1"/>
    <property type="molecule type" value="Genomic_DNA"/>
</dbReference>
<dbReference type="AlphaFoldDB" id="A0A2H1V6H4"/>